<evidence type="ECO:0000256" key="8">
    <source>
        <dbReference type="ARBA" id="ARBA00023288"/>
    </source>
</evidence>
<keyword evidence="5 9" id="KW-0732">Signal</keyword>
<feature type="domain" description="Repulsive guidance molecule N-terminal" evidence="11">
    <location>
        <begin position="36"/>
        <end position="103"/>
    </location>
</feature>
<keyword evidence="6" id="KW-0472">Membrane</keyword>
<proteinExistence type="inferred from homology"/>
<feature type="non-terminal residue" evidence="12">
    <location>
        <position position="393"/>
    </location>
</feature>
<feature type="chain" id="PRO_5043573255" description="Repulsive guidance molecule A" evidence="9">
    <location>
        <begin position="36"/>
        <end position="393"/>
    </location>
</feature>
<keyword evidence="7" id="KW-0325">Glycoprotein</keyword>
<evidence type="ECO:0000256" key="3">
    <source>
        <dbReference type="ARBA" id="ARBA00022475"/>
    </source>
</evidence>
<organism evidence="12 13">
    <name type="scientific">Meganyctiphanes norvegica</name>
    <name type="common">Northern krill</name>
    <name type="synonym">Thysanopoda norvegica</name>
    <dbReference type="NCBI Taxonomy" id="48144"/>
    <lineage>
        <taxon>Eukaryota</taxon>
        <taxon>Metazoa</taxon>
        <taxon>Ecdysozoa</taxon>
        <taxon>Arthropoda</taxon>
        <taxon>Crustacea</taxon>
        <taxon>Multicrustacea</taxon>
        <taxon>Malacostraca</taxon>
        <taxon>Eumalacostraca</taxon>
        <taxon>Eucarida</taxon>
        <taxon>Euphausiacea</taxon>
        <taxon>Euphausiidae</taxon>
        <taxon>Meganyctiphanes</taxon>
    </lineage>
</organism>
<feature type="signal peptide" evidence="9">
    <location>
        <begin position="1"/>
        <end position="35"/>
    </location>
</feature>
<keyword evidence="8" id="KW-0449">Lipoprotein</keyword>
<evidence type="ECO:0000313" key="12">
    <source>
        <dbReference type="EMBL" id="CAL4105076.1"/>
    </source>
</evidence>
<evidence type="ECO:0000256" key="6">
    <source>
        <dbReference type="ARBA" id="ARBA00023136"/>
    </source>
</evidence>
<keyword evidence="4" id="KW-0336">GPI-anchor</keyword>
<evidence type="ECO:0000313" key="13">
    <source>
        <dbReference type="Proteomes" id="UP001497623"/>
    </source>
</evidence>
<evidence type="ECO:0008006" key="14">
    <source>
        <dbReference type="Google" id="ProtNLM"/>
    </source>
</evidence>
<feature type="domain" description="Repulsive guidance molecule C-terminal" evidence="10">
    <location>
        <begin position="140"/>
        <end position="363"/>
    </location>
</feature>
<dbReference type="InterPro" id="IPR010536">
    <property type="entry name" value="RGM_N"/>
</dbReference>
<dbReference type="GO" id="GO:0098552">
    <property type="term" value="C:side of membrane"/>
    <property type="evidence" value="ECO:0007669"/>
    <property type="project" value="UniProtKB-KW"/>
</dbReference>
<evidence type="ECO:0000256" key="9">
    <source>
        <dbReference type="SAM" id="SignalP"/>
    </source>
</evidence>
<evidence type="ECO:0000256" key="5">
    <source>
        <dbReference type="ARBA" id="ARBA00022729"/>
    </source>
</evidence>
<dbReference type="GO" id="GO:0030509">
    <property type="term" value="P:BMP signaling pathway"/>
    <property type="evidence" value="ECO:0007669"/>
    <property type="project" value="TreeGrafter"/>
</dbReference>
<comment type="subcellular location">
    <subcellularLocation>
        <location evidence="1">Cell membrane</location>
        <topology evidence="1">Lipid-anchor</topology>
        <topology evidence="1">GPI-anchor</topology>
    </subcellularLocation>
</comment>
<dbReference type="PANTHER" id="PTHR31428:SF6">
    <property type="entry name" value="REPULSIVE GUIDANCE MOLECULE B HOMOLOG DRAG-1"/>
    <property type="match status" value="1"/>
</dbReference>
<evidence type="ECO:0000256" key="2">
    <source>
        <dbReference type="ARBA" id="ARBA00005321"/>
    </source>
</evidence>
<dbReference type="Pfam" id="PF06535">
    <property type="entry name" value="RGM_N"/>
    <property type="match status" value="1"/>
</dbReference>
<reference evidence="12 13" key="1">
    <citation type="submission" date="2024-05" db="EMBL/GenBank/DDBJ databases">
        <authorList>
            <person name="Wallberg A."/>
        </authorList>
    </citation>
    <scope>NUCLEOTIDE SEQUENCE [LARGE SCALE GENOMIC DNA]</scope>
</reference>
<dbReference type="GO" id="GO:0015026">
    <property type="term" value="F:coreceptor activity"/>
    <property type="evidence" value="ECO:0007669"/>
    <property type="project" value="TreeGrafter"/>
</dbReference>
<comment type="caution">
    <text evidence="12">The sequence shown here is derived from an EMBL/GenBank/DDBJ whole genome shotgun (WGS) entry which is preliminary data.</text>
</comment>
<dbReference type="Proteomes" id="UP001497623">
    <property type="component" value="Unassembled WGS sequence"/>
</dbReference>
<keyword evidence="3" id="KW-1003">Cell membrane</keyword>
<comment type="similarity">
    <text evidence="2">Belongs to the repulsive guidance molecule (RGM) family.</text>
</comment>
<evidence type="ECO:0000259" key="11">
    <source>
        <dbReference type="Pfam" id="PF06535"/>
    </source>
</evidence>
<dbReference type="AlphaFoldDB" id="A0AAV2R1Z8"/>
<name>A0AAV2R1Z8_MEGNR</name>
<dbReference type="InterPro" id="IPR009496">
    <property type="entry name" value="RGM_C"/>
</dbReference>
<dbReference type="Pfam" id="PF06534">
    <property type="entry name" value="RGM_C"/>
    <property type="match status" value="1"/>
</dbReference>
<dbReference type="GO" id="GO:0005886">
    <property type="term" value="C:plasma membrane"/>
    <property type="evidence" value="ECO:0007669"/>
    <property type="project" value="UniProtKB-SubCell"/>
</dbReference>
<dbReference type="PANTHER" id="PTHR31428">
    <property type="entry name" value="RGM DOMAIN FAMILY MEMBER DRAG-1"/>
    <property type="match status" value="1"/>
</dbReference>
<dbReference type="EMBL" id="CAXKWB010012653">
    <property type="protein sequence ID" value="CAL4105076.1"/>
    <property type="molecule type" value="Genomic_DNA"/>
</dbReference>
<keyword evidence="13" id="KW-1185">Reference proteome</keyword>
<accession>A0AAV2R1Z8</accession>
<dbReference type="Gene3D" id="3.40.1000.10">
    <property type="entry name" value="Mog1/PsbP, alpha/beta/alpha sandwich"/>
    <property type="match status" value="1"/>
</dbReference>
<dbReference type="InterPro" id="IPR040287">
    <property type="entry name" value="RGM"/>
</dbReference>
<evidence type="ECO:0000256" key="1">
    <source>
        <dbReference type="ARBA" id="ARBA00004609"/>
    </source>
</evidence>
<sequence length="393" mass="42318">MRLLRSRSSHAPAALTHHTLLLELLLLTLGGASLGCKLTVCTNAFLEGKSRPGVEEGPNWSYCDLLHNYRVCTDDQAKDCRGDIQFHSIIKMVPTLMNRNNCTAVLAQPAPASVQQKAGAMSAPEPPDACRYKGPPAPVAHCGLFGDPHLKTFSGSYQTCGVRGAWPLLNTPELAIQVTNRPVQPNSHATATSKVTVIIKGHEVCGSERTYEASAETLPKAFIDGTTWSGGSAIRPAVAVTEKVSSEHILITVSYINATVAVRKIGKYLTVVVTMPEPLVEGLGGDDEQLLCVQGCPDYERLDGPGASFPAIPSVMPKEEATVLCKKHNVTDYYLDSCIFDLVTTGDLSFSVAAQTAQRDLWSHAPQAARATLKNCTQHPCVWDLTSAAWQLK</sequence>
<evidence type="ECO:0000256" key="4">
    <source>
        <dbReference type="ARBA" id="ARBA00022622"/>
    </source>
</evidence>
<protein>
    <recommendedName>
        <fullName evidence="14">Repulsive guidance molecule A</fullName>
    </recommendedName>
</protein>
<gene>
    <name evidence="12" type="ORF">MNOR_LOCUS17989</name>
</gene>
<evidence type="ECO:0000256" key="7">
    <source>
        <dbReference type="ARBA" id="ARBA00023180"/>
    </source>
</evidence>
<evidence type="ECO:0000259" key="10">
    <source>
        <dbReference type="Pfam" id="PF06534"/>
    </source>
</evidence>